<keyword evidence="3 9" id="KW-1003">Cell membrane</keyword>
<evidence type="ECO:0000313" key="13">
    <source>
        <dbReference type="Proteomes" id="UP000028302"/>
    </source>
</evidence>
<dbReference type="PRINTS" id="PR01506">
    <property type="entry name" value="TATBPROTEIN"/>
</dbReference>
<feature type="compositionally biased region" description="Low complexity" evidence="10">
    <location>
        <begin position="99"/>
        <end position="134"/>
    </location>
</feature>
<name>A0A084IRI3_SALHC</name>
<feature type="compositionally biased region" description="Basic and acidic residues" evidence="10">
    <location>
        <begin position="68"/>
        <end position="81"/>
    </location>
</feature>
<evidence type="ECO:0000256" key="3">
    <source>
        <dbReference type="ARBA" id="ARBA00022475"/>
    </source>
</evidence>
<dbReference type="GO" id="GO:0008320">
    <property type="term" value="F:protein transmembrane transporter activity"/>
    <property type="evidence" value="ECO:0007669"/>
    <property type="project" value="UniProtKB-UniRule"/>
</dbReference>
<evidence type="ECO:0000313" key="12">
    <source>
        <dbReference type="EMBL" id="KEZ79317.1"/>
    </source>
</evidence>
<keyword evidence="7 9" id="KW-0811">Translocation</keyword>
<evidence type="ECO:0000256" key="10">
    <source>
        <dbReference type="SAM" id="MobiDB-lite"/>
    </source>
</evidence>
<dbReference type="GO" id="GO:0043953">
    <property type="term" value="P:protein transport by the Tat complex"/>
    <property type="evidence" value="ECO:0007669"/>
    <property type="project" value="UniProtKB-UniRule"/>
</dbReference>
<comment type="function">
    <text evidence="9">Part of the twin-arginine translocation (Tat) system that transports large folded proteins containing a characteristic twin-arginine motif in their signal peptide across membranes. Together with TatC, TatB is part of a receptor directly interacting with Tat signal peptides. TatB may form an oligomeric binding site that transiently accommodates folded Tat precursor proteins before their translocation.</text>
</comment>
<dbReference type="Gene3D" id="1.20.5.3310">
    <property type="match status" value="1"/>
</dbReference>
<dbReference type="OrthoDB" id="9816005at2"/>
<evidence type="ECO:0000256" key="8">
    <source>
        <dbReference type="ARBA" id="ARBA00023136"/>
    </source>
</evidence>
<evidence type="ECO:0000256" key="7">
    <source>
        <dbReference type="ARBA" id="ARBA00023010"/>
    </source>
</evidence>
<dbReference type="GO" id="GO:0033281">
    <property type="term" value="C:TAT protein transport complex"/>
    <property type="evidence" value="ECO:0007669"/>
    <property type="project" value="UniProtKB-UniRule"/>
</dbReference>
<dbReference type="EMBL" id="APNK01000001">
    <property type="protein sequence ID" value="KEZ79317.1"/>
    <property type="molecule type" value="Genomic_DNA"/>
</dbReference>
<gene>
    <name evidence="9" type="primary">tatB</name>
    <name evidence="12" type="ORF">C41B8_01170</name>
</gene>
<dbReference type="AlphaFoldDB" id="A0A084IRI3"/>
<comment type="caution">
    <text evidence="12">The sequence shown here is derived from an EMBL/GenBank/DDBJ whole genome shotgun (WGS) entry which is preliminary data.</text>
</comment>
<evidence type="ECO:0000256" key="6">
    <source>
        <dbReference type="ARBA" id="ARBA00022989"/>
    </source>
</evidence>
<evidence type="ECO:0000256" key="4">
    <source>
        <dbReference type="ARBA" id="ARBA00022692"/>
    </source>
</evidence>
<evidence type="ECO:0000256" key="5">
    <source>
        <dbReference type="ARBA" id="ARBA00022927"/>
    </source>
</evidence>
<dbReference type="STRING" id="1304275.C41B8_01170"/>
<keyword evidence="4 9" id="KW-0812">Transmembrane</keyword>
<keyword evidence="6 9" id="KW-1133">Transmembrane helix</keyword>
<evidence type="ECO:0000256" key="9">
    <source>
        <dbReference type="HAMAP-Rule" id="MF_00237"/>
    </source>
</evidence>
<evidence type="ECO:0000256" key="1">
    <source>
        <dbReference type="ARBA" id="ARBA00004167"/>
    </source>
</evidence>
<comment type="subcellular location">
    <subcellularLocation>
        <location evidence="9">Cell membrane</location>
        <topology evidence="9">Single-pass membrane protein</topology>
    </subcellularLocation>
    <subcellularLocation>
        <location evidence="1">Membrane</location>
        <topology evidence="1">Single-pass membrane protein</topology>
    </subcellularLocation>
</comment>
<dbReference type="Pfam" id="PF02416">
    <property type="entry name" value="TatA_B_E"/>
    <property type="match status" value="1"/>
</dbReference>
<dbReference type="eggNOG" id="COG1826">
    <property type="taxonomic scope" value="Bacteria"/>
</dbReference>
<evidence type="ECO:0000256" key="11">
    <source>
        <dbReference type="SAM" id="Phobius"/>
    </source>
</evidence>
<dbReference type="InterPro" id="IPR018448">
    <property type="entry name" value="TatB"/>
</dbReference>
<feature type="transmembrane region" description="Helical" evidence="11">
    <location>
        <begin position="6"/>
        <end position="25"/>
    </location>
</feature>
<dbReference type="InterPro" id="IPR003369">
    <property type="entry name" value="TatA/B/E"/>
</dbReference>
<keyword evidence="2 9" id="KW-0813">Transport</keyword>
<dbReference type="NCBIfam" id="TIGR01410">
    <property type="entry name" value="tatB"/>
    <property type="match status" value="1"/>
</dbReference>
<keyword evidence="5 9" id="KW-0653">Protein transport</keyword>
<keyword evidence="8 9" id="KW-0472">Membrane</keyword>
<dbReference type="PATRIC" id="fig|1304275.5.peg.236"/>
<comment type="similarity">
    <text evidence="9">Belongs to the TatB family.</text>
</comment>
<organism evidence="12 13">
    <name type="scientific">Salinisphaera hydrothermalis (strain C41B8)</name>
    <dbReference type="NCBI Taxonomy" id="1304275"/>
    <lineage>
        <taxon>Bacteria</taxon>
        <taxon>Pseudomonadati</taxon>
        <taxon>Pseudomonadota</taxon>
        <taxon>Gammaproteobacteria</taxon>
        <taxon>Salinisphaerales</taxon>
        <taxon>Salinisphaeraceae</taxon>
        <taxon>Salinisphaera</taxon>
    </lineage>
</organism>
<comment type="subunit">
    <text evidence="9">The Tat system comprises two distinct complexes: a TatABC complex, containing multiple copies of TatA, TatB and TatC subunits, and a separate TatA complex, containing only TatA subunits. Substrates initially bind to the TatABC complex, which probably triggers association of the separate TatA complex to form the active translocon.</text>
</comment>
<proteinExistence type="inferred from homology"/>
<dbReference type="PANTHER" id="PTHR33162">
    <property type="entry name" value="SEC-INDEPENDENT PROTEIN TRANSLOCASE PROTEIN TATA, CHLOROPLASTIC"/>
    <property type="match status" value="1"/>
</dbReference>
<accession>A0A084IRI3</accession>
<reference evidence="12 13" key="1">
    <citation type="submission" date="2013-03" db="EMBL/GenBank/DDBJ databases">
        <title>Salinisphaera hydrothermalis C41B8 Genome Sequencing.</title>
        <authorList>
            <person name="Li C."/>
            <person name="Lai Q."/>
            <person name="Shao Z."/>
        </authorList>
    </citation>
    <scope>NUCLEOTIDE SEQUENCE [LARGE SCALE GENOMIC DNA]</scope>
    <source>
        <strain evidence="12 13">C41B8</strain>
    </source>
</reference>
<feature type="region of interest" description="Disordered" evidence="10">
    <location>
        <begin position="68"/>
        <end position="145"/>
    </location>
</feature>
<evidence type="ECO:0000256" key="2">
    <source>
        <dbReference type="ARBA" id="ARBA00022448"/>
    </source>
</evidence>
<sequence length="145" mass="15782">MFDIGFWELAVLGVIGLIVLGPERLPVVARTLGRWAGRARHYVNALTTELENEIAAEDIRKDVRRAREQIESETREFRESTEQAVSPLMEPIEGESERAAPAGPDDSGGAPREASESDSIAASEALDSSAESGAPTTHRNDENRP</sequence>
<dbReference type="RefSeq" id="WP_051882645.1">
    <property type="nucleotide sequence ID" value="NZ_APNK01000001.1"/>
</dbReference>
<dbReference type="HAMAP" id="MF_00237">
    <property type="entry name" value="TatB"/>
    <property type="match status" value="1"/>
</dbReference>
<dbReference type="Proteomes" id="UP000028302">
    <property type="component" value="Unassembled WGS sequence"/>
</dbReference>
<keyword evidence="13" id="KW-1185">Reference proteome</keyword>
<protein>
    <recommendedName>
        <fullName evidence="9">Sec-independent protein translocase protein TatB</fullName>
    </recommendedName>
</protein>
<dbReference type="PANTHER" id="PTHR33162:SF1">
    <property type="entry name" value="SEC-INDEPENDENT PROTEIN TRANSLOCASE PROTEIN TATA, CHLOROPLASTIC"/>
    <property type="match status" value="1"/>
</dbReference>